<organism evidence="2 3">
    <name type="scientific">Parabacteroides faecalis</name>
    <dbReference type="NCBI Taxonomy" id="2924040"/>
    <lineage>
        <taxon>Bacteria</taxon>
        <taxon>Pseudomonadati</taxon>
        <taxon>Bacteroidota</taxon>
        <taxon>Bacteroidia</taxon>
        <taxon>Bacteroidales</taxon>
        <taxon>Tannerellaceae</taxon>
        <taxon>Parabacteroides</taxon>
    </lineage>
</organism>
<dbReference type="RefSeq" id="WP_243323090.1">
    <property type="nucleotide sequence ID" value="NZ_JAKZMM010000002.1"/>
</dbReference>
<evidence type="ECO:0000313" key="3">
    <source>
        <dbReference type="Proteomes" id="UP001165444"/>
    </source>
</evidence>
<name>A0ABT0BWU5_9BACT</name>
<dbReference type="Proteomes" id="UP001165444">
    <property type="component" value="Unassembled WGS sequence"/>
</dbReference>
<gene>
    <name evidence="2" type="ORF">MUN53_01240</name>
</gene>
<comment type="caution">
    <text evidence="2">The sequence shown here is derived from an EMBL/GenBank/DDBJ whole genome shotgun (WGS) entry which is preliminary data.</text>
</comment>
<accession>A0ABT0BWU5</accession>
<keyword evidence="3" id="KW-1185">Reference proteome</keyword>
<protein>
    <submittedName>
        <fullName evidence="2">DUF6261 family protein</fullName>
    </submittedName>
</protein>
<evidence type="ECO:0000256" key="1">
    <source>
        <dbReference type="SAM" id="MobiDB-lite"/>
    </source>
</evidence>
<feature type="compositionally biased region" description="Low complexity" evidence="1">
    <location>
        <begin position="240"/>
        <end position="249"/>
    </location>
</feature>
<dbReference type="InterPro" id="IPR046228">
    <property type="entry name" value="DUF6261"/>
</dbReference>
<proteinExistence type="predicted"/>
<dbReference type="Pfam" id="PF19775">
    <property type="entry name" value="DUF6261"/>
    <property type="match status" value="1"/>
</dbReference>
<reference evidence="2 3" key="1">
    <citation type="submission" date="2022-03" db="EMBL/GenBank/DDBJ databases">
        <title>Parabacteroides sp. nov. isolated from swine feces.</title>
        <authorList>
            <person name="Bak J.E."/>
        </authorList>
    </citation>
    <scope>NUCLEOTIDE SEQUENCE [LARGE SCALE GENOMIC DNA]</scope>
    <source>
        <strain evidence="2 3">AGMB00274</strain>
    </source>
</reference>
<feature type="compositionally biased region" description="Basic and acidic residues" evidence="1">
    <location>
        <begin position="228"/>
        <end position="237"/>
    </location>
</feature>
<dbReference type="EMBL" id="JAKZMM010000002">
    <property type="protein sequence ID" value="MCJ2379252.1"/>
    <property type="molecule type" value="Genomic_DNA"/>
</dbReference>
<sequence>MEKQVDTIALSRFSNYAHYNYMDVVYKNLSSLLILGEKLATELPIFEEKLDNENEVLVQSRKNDLTEEIEVGDDQRDSGLSGYAQVLKGFLYLKSGEQYEAAKKLDKHLSDFNLSPRMSLIKQTGAMKNLIEDLETTYTSQVTSLGLTPFVTMMKEGNTTVDTNLQARDARSAGKMKAAVLTARSETDEIYNKIIKKINALAIVDEENADEYGQLIDELNAQIKHYKEQELTPKTKNTDSSSTSGSGTSFKPFYPEYE</sequence>
<feature type="region of interest" description="Disordered" evidence="1">
    <location>
        <begin position="228"/>
        <end position="258"/>
    </location>
</feature>
<evidence type="ECO:0000313" key="2">
    <source>
        <dbReference type="EMBL" id="MCJ2379252.1"/>
    </source>
</evidence>